<accession>A0A510Y435</accession>
<dbReference type="PANTHER" id="PTHR43667">
    <property type="entry name" value="CYCLOPROPANE-FATTY-ACYL-PHOSPHOLIPID SYNTHASE"/>
    <property type="match status" value="1"/>
</dbReference>
<sequence length="238" mass="27261">MKEPSLEEIRASEKDYHRRYYQQHDLFEKGTWMKKPASRIIGALERIRKGEDVRLLDLGCGIGRNSIPAAKQFQEQGCEVVCVDFLDEAISQLTEYASEYGVEKEIKPVKKAIEDYTPKEAYFDGVIAVSSIEHVPDEKTFWRLIDKLQKGTAEGGVHAFLINTGIHETDTETKEELPAKMEVNFDTGDIIQQLSRQYADWTVHKLESEAQSFTTYRGERKVLINSNMLLLEAVKERA</sequence>
<dbReference type="OrthoDB" id="9804312at2"/>
<keyword evidence="2" id="KW-0808">Transferase</keyword>
<comment type="caution">
    <text evidence="2">The sequence shown here is derived from an EMBL/GenBank/DDBJ whole genome shotgun (WGS) entry which is preliminary data.</text>
</comment>
<evidence type="ECO:0000259" key="1">
    <source>
        <dbReference type="Pfam" id="PF13649"/>
    </source>
</evidence>
<keyword evidence="2" id="KW-0489">Methyltransferase</keyword>
<organism evidence="2 3">
    <name type="scientific">Marinococcus halophilus</name>
    <dbReference type="NCBI Taxonomy" id="1371"/>
    <lineage>
        <taxon>Bacteria</taxon>
        <taxon>Bacillati</taxon>
        <taxon>Bacillota</taxon>
        <taxon>Bacilli</taxon>
        <taxon>Bacillales</taxon>
        <taxon>Bacillaceae</taxon>
        <taxon>Marinococcus</taxon>
    </lineage>
</organism>
<dbReference type="InterPro" id="IPR029063">
    <property type="entry name" value="SAM-dependent_MTases_sf"/>
</dbReference>
<dbReference type="Proteomes" id="UP000321051">
    <property type="component" value="Unassembled WGS sequence"/>
</dbReference>
<reference evidence="2 3" key="1">
    <citation type="submission" date="2019-07" db="EMBL/GenBank/DDBJ databases">
        <title>Whole genome shotgun sequence of Marinococcus halophilus NBRC 102359.</title>
        <authorList>
            <person name="Hosoyama A."/>
            <person name="Uohara A."/>
            <person name="Ohji S."/>
            <person name="Ichikawa N."/>
        </authorList>
    </citation>
    <scope>NUCLEOTIDE SEQUENCE [LARGE SCALE GENOMIC DNA]</scope>
    <source>
        <strain evidence="2 3">NBRC 102359</strain>
    </source>
</reference>
<gene>
    <name evidence="2" type="ORF">MHA01_04860</name>
</gene>
<dbReference type="SUPFAM" id="SSF53335">
    <property type="entry name" value="S-adenosyl-L-methionine-dependent methyltransferases"/>
    <property type="match status" value="1"/>
</dbReference>
<dbReference type="RefSeq" id="WP_079474929.1">
    <property type="nucleotide sequence ID" value="NZ_BJUN01000002.1"/>
</dbReference>
<protein>
    <submittedName>
        <fullName evidence="2">Methyltransferase</fullName>
    </submittedName>
</protein>
<dbReference type="GO" id="GO:0008168">
    <property type="term" value="F:methyltransferase activity"/>
    <property type="evidence" value="ECO:0007669"/>
    <property type="project" value="UniProtKB-KW"/>
</dbReference>
<dbReference type="InterPro" id="IPR041698">
    <property type="entry name" value="Methyltransf_25"/>
</dbReference>
<keyword evidence="3" id="KW-1185">Reference proteome</keyword>
<dbReference type="Pfam" id="PF13649">
    <property type="entry name" value="Methyltransf_25"/>
    <property type="match status" value="1"/>
</dbReference>
<dbReference type="AlphaFoldDB" id="A0A510Y435"/>
<dbReference type="EMBL" id="BJUN01000002">
    <property type="protein sequence ID" value="GEK57581.1"/>
    <property type="molecule type" value="Genomic_DNA"/>
</dbReference>
<feature type="domain" description="Methyltransferase" evidence="1">
    <location>
        <begin position="56"/>
        <end position="150"/>
    </location>
</feature>
<dbReference type="STRING" id="1371.GCA_900166605_00603"/>
<dbReference type="PANTHER" id="PTHR43667:SF2">
    <property type="entry name" value="FATTY ACID C-METHYL TRANSFERASE"/>
    <property type="match status" value="1"/>
</dbReference>
<dbReference type="Gene3D" id="3.40.50.150">
    <property type="entry name" value="Vaccinia Virus protein VP39"/>
    <property type="match status" value="1"/>
</dbReference>
<evidence type="ECO:0000313" key="2">
    <source>
        <dbReference type="EMBL" id="GEK57581.1"/>
    </source>
</evidence>
<name>A0A510Y435_MARHA</name>
<dbReference type="CDD" id="cd02440">
    <property type="entry name" value="AdoMet_MTases"/>
    <property type="match status" value="1"/>
</dbReference>
<proteinExistence type="predicted"/>
<dbReference type="InterPro" id="IPR050723">
    <property type="entry name" value="CFA/CMAS"/>
</dbReference>
<evidence type="ECO:0000313" key="3">
    <source>
        <dbReference type="Proteomes" id="UP000321051"/>
    </source>
</evidence>
<dbReference type="GO" id="GO:0032259">
    <property type="term" value="P:methylation"/>
    <property type="evidence" value="ECO:0007669"/>
    <property type="project" value="UniProtKB-KW"/>
</dbReference>